<dbReference type="eggNOG" id="KOG0798">
    <property type="taxonomic scope" value="Eukaryota"/>
</dbReference>
<dbReference type="PANTHER" id="PTHR13395">
    <property type="entry name" value="SISTER CHROMATID COHESION PROTEIN DCC1-RELATED"/>
    <property type="match status" value="1"/>
</dbReference>
<dbReference type="Proteomes" id="UP000095285">
    <property type="component" value="Unassembled WGS sequence"/>
</dbReference>
<dbReference type="Pfam" id="PF09724">
    <property type="entry name" value="Dcc1"/>
    <property type="match status" value="1"/>
</dbReference>
<dbReference type="WBParaSite" id="EN70_377">
    <property type="protein sequence ID" value="EN70_377"/>
    <property type="gene ID" value="EN70_377"/>
</dbReference>
<name>A0A1I7VL87_LOALO</name>
<dbReference type="GO" id="GO:0000775">
    <property type="term" value="C:chromosome, centromeric region"/>
    <property type="evidence" value="ECO:0007669"/>
    <property type="project" value="TreeGrafter"/>
</dbReference>
<keyword evidence="4" id="KW-1185">Reference proteome</keyword>
<sequence>MCNAFDSNLQTELQYLEFASPLLSGNYRLVEINPVLADRIMAGEQLVIRGDQEDGAVLCTHDATFDVKEVATSNVLLLLPEFHFNDEANANKSIKTVRKVIGLKNNFLELRQMSYVPVQRLKEKLHEGELEWDDEFNNDNKFYTIGDLLDVVQMSEAELQKALKRMPVIILNGYVRMLSAEFLDRLVTVFVDCLDDDEEPGIILDSVGPECLKEALKKHLPDKNIPVEAINWLIETYCDVINENGIETYHINEKAICRTKISQLLRAAVKFDYDNFEKTLQQILPIGVEFKEEYLEGLAFIDDELATGKTIRYLNVEDLPEEPVKRLELLFSLRQSWEESTIQQYLSDLCPTKRHLNELLINCCRQATTVNGEKVLVGLKEMLL</sequence>
<dbReference type="GO" id="GO:0034088">
    <property type="term" value="P:maintenance of mitotic sister chromatid cohesion"/>
    <property type="evidence" value="ECO:0007669"/>
    <property type="project" value="TreeGrafter"/>
</dbReference>
<dbReference type="InterPro" id="IPR019128">
    <property type="entry name" value="Dcc1"/>
</dbReference>
<keyword evidence="3" id="KW-0235">DNA replication</keyword>
<dbReference type="GO" id="GO:0000785">
    <property type="term" value="C:chromatin"/>
    <property type="evidence" value="ECO:0007669"/>
    <property type="project" value="TreeGrafter"/>
</dbReference>
<reference evidence="4" key="1">
    <citation type="submission" date="2012-04" db="EMBL/GenBank/DDBJ databases">
        <title>The Genome Sequence of Loa loa.</title>
        <authorList>
            <consortium name="The Broad Institute Genome Sequencing Platform"/>
            <consortium name="Broad Institute Genome Sequencing Center for Infectious Disease"/>
            <person name="Nutman T.B."/>
            <person name="Fink D.L."/>
            <person name="Russ C."/>
            <person name="Young S."/>
            <person name="Zeng Q."/>
            <person name="Gargeya S."/>
            <person name="Alvarado L."/>
            <person name="Berlin A."/>
            <person name="Chapman S.B."/>
            <person name="Chen Z."/>
            <person name="Freedman E."/>
            <person name="Gellesch M."/>
            <person name="Goldberg J."/>
            <person name="Griggs A."/>
            <person name="Gujja S."/>
            <person name="Heilman E.R."/>
            <person name="Heiman D."/>
            <person name="Howarth C."/>
            <person name="Mehta T."/>
            <person name="Neiman D."/>
            <person name="Pearson M."/>
            <person name="Roberts A."/>
            <person name="Saif S."/>
            <person name="Shea T."/>
            <person name="Shenoy N."/>
            <person name="Sisk P."/>
            <person name="Stolte C."/>
            <person name="Sykes S."/>
            <person name="White J."/>
            <person name="Yandava C."/>
            <person name="Haas B."/>
            <person name="Henn M.R."/>
            <person name="Nusbaum C."/>
            <person name="Birren B."/>
        </authorList>
    </citation>
    <scope>NUCLEOTIDE SEQUENCE [LARGE SCALE GENOMIC DNA]</scope>
</reference>
<protein>
    <recommendedName>
        <fullName evidence="2">Sister chromatid cohesion protein DCC1</fullName>
    </recommendedName>
</protein>
<dbReference type="GO" id="GO:0006260">
    <property type="term" value="P:DNA replication"/>
    <property type="evidence" value="ECO:0007669"/>
    <property type="project" value="UniProtKB-KW"/>
</dbReference>
<evidence type="ECO:0000256" key="1">
    <source>
        <dbReference type="ARBA" id="ARBA00007017"/>
    </source>
</evidence>
<dbReference type="AlphaFoldDB" id="A0A1I7VL87"/>
<evidence type="ECO:0000256" key="2">
    <source>
        <dbReference type="ARBA" id="ARBA00017682"/>
    </source>
</evidence>
<comment type="similarity">
    <text evidence="1">Belongs to the DCC1 family.</text>
</comment>
<dbReference type="STRING" id="7209.A0A1I7VL87"/>
<reference evidence="5" key="2">
    <citation type="submission" date="2016-11" db="UniProtKB">
        <authorList>
            <consortium name="WormBaseParasite"/>
        </authorList>
    </citation>
    <scope>IDENTIFICATION</scope>
</reference>
<dbReference type="GO" id="GO:0031390">
    <property type="term" value="C:Ctf18 RFC-like complex"/>
    <property type="evidence" value="ECO:0007669"/>
    <property type="project" value="InterPro"/>
</dbReference>
<dbReference type="PANTHER" id="PTHR13395:SF6">
    <property type="entry name" value="SISTER CHROMATID COHESION PROTEIN DCC1"/>
    <property type="match status" value="1"/>
</dbReference>
<evidence type="ECO:0000256" key="3">
    <source>
        <dbReference type="ARBA" id="ARBA00022705"/>
    </source>
</evidence>
<accession>A0A1I7VL87</accession>
<evidence type="ECO:0000313" key="4">
    <source>
        <dbReference type="Proteomes" id="UP000095285"/>
    </source>
</evidence>
<proteinExistence type="inferred from homology"/>
<evidence type="ECO:0000313" key="5">
    <source>
        <dbReference type="WBParaSite" id="EN70_377"/>
    </source>
</evidence>
<organism evidence="4 5">
    <name type="scientific">Loa loa</name>
    <name type="common">Eye worm</name>
    <name type="synonym">Filaria loa</name>
    <dbReference type="NCBI Taxonomy" id="7209"/>
    <lineage>
        <taxon>Eukaryota</taxon>
        <taxon>Metazoa</taxon>
        <taxon>Ecdysozoa</taxon>
        <taxon>Nematoda</taxon>
        <taxon>Chromadorea</taxon>
        <taxon>Rhabditida</taxon>
        <taxon>Spirurina</taxon>
        <taxon>Spiruromorpha</taxon>
        <taxon>Filarioidea</taxon>
        <taxon>Onchocercidae</taxon>
        <taxon>Loa</taxon>
    </lineage>
</organism>